<dbReference type="Gene3D" id="3.40.30.10">
    <property type="entry name" value="Glutaredoxin"/>
    <property type="match status" value="1"/>
</dbReference>
<evidence type="ECO:0000256" key="4">
    <source>
        <dbReference type="ARBA" id="ARBA00023284"/>
    </source>
</evidence>
<evidence type="ECO:0000313" key="7">
    <source>
        <dbReference type="EMBL" id="XAE42523.1"/>
    </source>
</evidence>
<keyword evidence="5" id="KW-1133">Transmembrane helix</keyword>
<evidence type="ECO:0000256" key="1">
    <source>
        <dbReference type="ARBA" id="ARBA00004196"/>
    </source>
</evidence>
<sequence>MSGAAEGAGIARRRLLMAAPLAGAGLAGVAFWRMLSGMSRGSFDPHDIHAPVLNRPVPDFALPDQAPGQGFGAADLRALTAPVLVNFFASWCIPCVAEMPALNLLKARLPIWGIAYKDKPEDAAGFVRRAGNPYTRIASDLPGLTAIDWGVSGVPESYLIGPGGVIRWHNAAALDDGTIRDTLLPLAAGLRR</sequence>
<dbReference type="SUPFAM" id="SSF52833">
    <property type="entry name" value="Thioredoxin-like"/>
    <property type="match status" value="1"/>
</dbReference>
<dbReference type="InterPro" id="IPR000866">
    <property type="entry name" value="AhpC/TSA"/>
</dbReference>
<protein>
    <submittedName>
        <fullName evidence="7">Redoxin domain-containing protein</fullName>
    </submittedName>
</protein>
<keyword evidence="5" id="KW-0812">Transmembrane</keyword>
<dbReference type="EMBL" id="CP152276">
    <property type="protein sequence ID" value="XAE42523.1"/>
    <property type="molecule type" value="Genomic_DNA"/>
</dbReference>
<dbReference type="PANTHER" id="PTHR42852:SF6">
    <property type="entry name" value="THIOL:DISULFIDE INTERCHANGE PROTEIN DSBE"/>
    <property type="match status" value="1"/>
</dbReference>
<evidence type="ECO:0000256" key="2">
    <source>
        <dbReference type="ARBA" id="ARBA00022748"/>
    </source>
</evidence>
<organism evidence="7 8">
    <name type="scientific">Nguyenibacter vanlangensis</name>
    <dbReference type="NCBI Taxonomy" id="1216886"/>
    <lineage>
        <taxon>Bacteria</taxon>
        <taxon>Pseudomonadati</taxon>
        <taxon>Pseudomonadota</taxon>
        <taxon>Alphaproteobacteria</taxon>
        <taxon>Acetobacterales</taxon>
        <taxon>Acetobacteraceae</taxon>
        <taxon>Nguyenibacter</taxon>
    </lineage>
</organism>
<evidence type="ECO:0000256" key="3">
    <source>
        <dbReference type="ARBA" id="ARBA00023157"/>
    </source>
</evidence>
<dbReference type="InterPro" id="IPR036249">
    <property type="entry name" value="Thioredoxin-like_sf"/>
</dbReference>
<feature type="transmembrane region" description="Helical" evidence="5">
    <location>
        <begin position="15"/>
        <end position="35"/>
    </location>
</feature>
<dbReference type="Pfam" id="PF00578">
    <property type="entry name" value="AhpC-TSA"/>
    <property type="match status" value="1"/>
</dbReference>
<keyword evidence="8" id="KW-1185">Reference proteome</keyword>
<keyword evidence="5" id="KW-0472">Membrane</keyword>
<feature type="domain" description="Thioredoxin" evidence="6">
    <location>
        <begin position="51"/>
        <end position="192"/>
    </location>
</feature>
<dbReference type="Proteomes" id="UP001449795">
    <property type="component" value="Chromosome"/>
</dbReference>
<evidence type="ECO:0000313" key="8">
    <source>
        <dbReference type="Proteomes" id="UP001449795"/>
    </source>
</evidence>
<evidence type="ECO:0000259" key="6">
    <source>
        <dbReference type="PROSITE" id="PS51352"/>
    </source>
</evidence>
<dbReference type="InterPro" id="IPR013766">
    <property type="entry name" value="Thioredoxin_domain"/>
</dbReference>
<keyword evidence="4" id="KW-0676">Redox-active center</keyword>
<reference evidence="7 8" key="1">
    <citation type="submission" date="2024-04" db="EMBL/GenBank/DDBJ databases">
        <title>Complete genome sequence of Nguyenibacter vanlangesis HBCM-1154, a strain capable of nitrogen fixation, IAA production, and phosphorus solubilization isolated from sugarcane soil.</title>
        <authorList>
            <person name="MY HANH P."/>
        </authorList>
    </citation>
    <scope>NUCLEOTIDE SEQUENCE [LARGE SCALE GENOMIC DNA]</scope>
    <source>
        <strain evidence="7 8">HBCM 1154</strain>
    </source>
</reference>
<dbReference type="PANTHER" id="PTHR42852">
    <property type="entry name" value="THIOL:DISULFIDE INTERCHANGE PROTEIN DSBE"/>
    <property type="match status" value="1"/>
</dbReference>
<evidence type="ECO:0000256" key="5">
    <source>
        <dbReference type="SAM" id="Phobius"/>
    </source>
</evidence>
<name>A0ABZ3D4D8_9PROT</name>
<proteinExistence type="predicted"/>
<accession>A0ABZ3D4D8</accession>
<keyword evidence="2" id="KW-0201">Cytochrome c-type biogenesis</keyword>
<dbReference type="RefSeq" id="WP_342628238.1">
    <property type="nucleotide sequence ID" value="NZ_CP152276.1"/>
</dbReference>
<dbReference type="PROSITE" id="PS51352">
    <property type="entry name" value="THIOREDOXIN_2"/>
    <property type="match status" value="1"/>
</dbReference>
<keyword evidence="3" id="KW-1015">Disulfide bond</keyword>
<dbReference type="InterPro" id="IPR050553">
    <property type="entry name" value="Thioredoxin_ResA/DsbE_sf"/>
</dbReference>
<comment type="subcellular location">
    <subcellularLocation>
        <location evidence="1">Cell envelope</location>
    </subcellularLocation>
</comment>
<gene>
    <name evidence="7" type="ORF">AAC691_20105</name>
</gene>